<evidence type="ECO:0000313" key="2">
    <source>
        <dbReference type="EMBL" id="CAG8704551.1"/>
    </source>
</evidence>
<evidence type="ECO:0000256" key="1">
    <source>
        <dbReference type="SAM" id="MobiDB-lite"/>
    </source>
</evidence>
<accession>A0A9N9HSZ0</accession>
<proteinExistence type="predicted"/>
<protein>
    <submittedName>
        <fullName evidence="2">8566_t:CDS:1</fullName>
    </submittedName>
</protein>
<name>A0A9N9HSZ0_9GLOM</name>
<comment type="caution">
    <text evidence="2">The sequence shown here is derived from an EMBL/GenBank/DDBJ whole genome shotgun (WGS) entry which is preliminary data.</text>
</comment>
<gene>
    <name evidence="2" type="ORF">AGERDE_LOCUS13673</name>
</gene>
<feature type="region of interest" description="Disordered" evidence="1">
    <location>
        <begin position="81"/>
        <end position="112"/>
    </location>
</feature>
<sequence>RKPEISIPTPTKKKSYKQALLQNSSTISKKTERQINLSDNTRSPTLRSWNQTNLNNSHNTHTDNSLNSISSIYKILNTLTTQTPSSKTSTHTQFDDSTASHNHNDNINDLFM</sequence>
<feature type="non-terminal residue" evidence="2">
    <location>
        <position position="1"/>
    </location>
</feature>
<feature type="compositionally biased region" description="Polar residues" evidence="1">
    <location>
        <begin position="20"/>
        <end position="65"/>
    </location>
</feature>
<feature type="region of interest" description="Disordered" evidence="1">
    <location>
        <begin position="1"/>
        <end position="65"/>
    </location>
</feature>
<dbReference type="Proteomes" id="UP000789831">
    <property type="component" value="Unassembled WGS sequence"/>
</dbReference>
<dbReference type="AlphaFoldDB" id="A0A9N9HSZ0"/>
<dbReference type="EMBL" id="CAJVPL010019249">
    <property type="protein sequence ID" value="CAG8704551.1"/>
    <property type="molecule type" value="Genomic_DNA"/>
</dbReference>
<organism evidence="2 3">
    <name type="scientific">Ambispora gerdemannii</name>
    <dbReference type="NCBI Taxonomy" id="144530"/>
    <lineage>
        <taxon>Eukaryota</taxon>
        <taxon>Fungi</taxon>
        <taxon>Fungi incertae sedis</taxon>
        <taxon>Mucoromycota</taxon>
        <taxon>Glomeromycotina</taxon>
        <taxon>Glomeromycetes</taxon>
        <taxon>Archaeosporales</taxon>
        <taxon>Ambisporaceae</taxon>
        <taxon>Ambispora</taxon>
    </lineage>
</organism>
<evidence type="ECO:0000313" key="3">
    <source>
        <dbReference type="Proteomes" id="UP000789831"/>
    </source>
</evidence>
<feature type="non-terminal residue" evidence="2">
    <location>
        <position position="112"/>
    </location>
</feature>
<keyword evidence="3" id="KW-1185">Reference proteome</keyword>
<reference evidence="2" key="1">
    <citation type="submission" date="2021-06" db="EMBL/GenBank/DDBJ databases">
        <authorList>
            <person name="Kallberg Y."/>
            <person name="Tangrot J."/>
            <person name="Rosling A."/>
        </authorList>
    </citation>
    <scope>NUCLEOTIDE SEQUENCE</scope>
    <source>
        <strain evidence="2">MT106</strain>
    </source>
</reference>